<keyword evidence="1" id="KW-0732">Signal</keyword>
<dbReference type="Proteomes" id="UP001302126">
    <property type="component" value="Unassembled WGS sequence"/>
</dbReference>
<dbReference type="EMBL" id="MU864497">
    <property type="protein sequence ID" value="KAK4184261.1"/>
    <property type="molecule type" value="Genomic_DNA"/>
</dbReference>
<dbReference type="AlphaFoldDB" id="A0AAN6WMX6"/>
<gene>
    <name evidence="2" type="ORF">QBC35DRAFT_535110</name>
</gene>
<name>A0AAN6WMX6_9PEZI</name>
<protein>
    <recommendedName>
        <fullName evidence="4">Ecp2 effector protein domain-containing protein</fullName>
    </recommendedName>
</protein>
<evidence type="ECO:0000313" key="2">
    <source>
        <dbReference type="EMBL" id="KAK4184261.1"/>
    </source>
</evidence>
<proteinExistence type="predicted"/>
<reference evidence="2" key="1">
    <citation type="journal article" date="2023" name="Mol. Phylogenet. Evol.">
        <title>Genome-scale phylogeny and comparative genomics of the fungal order Sordariales.</title>
        <authorList>
            <person name="Hensen N."/>
            <person name="Bonometti L."/>
            <person name="Westerberg I."/>
            <person name="Brannstrom I.O."/>
            <person name="Guillou S."/>
            <person name="Cros-Aarteil S."/>
            <person name="Calhoun S."/>
            <person name="Haridas S."/>
            <person name="Kuo A."/>
            <person name="Mondo S."/>
            <person name="Pangilinan J."/>
            <person name="Riley R."/>
            <person name="LaButti K."/>
            <person name="Andreopoulos B."/>
            <person name="Lipzen A."/>
            <person name="Chen C."/>
            <person name="Yan M."/>
            <person name="Daum C."/>
            <person name="Ng V."/>
            <person name="Clum A."/>
            <person name="Steindorff A."/>
            <person name="Ohm R.A."/>
            <person name="Martin F."/>
            <person name="Silar P."/>
            <person name="Natvig D.O."/>
            <person name="Lalanne C."/>
            <person name="Gautier V."/>
            <person name="Ament-Velasquez S.L."/>
            <person name="Kruys A."/>
            <person name="Hutchinson M.I."/>
            <person name="Powell A.J."/>
            <person name="Barry K."/>
            <person name="Miller A.N."/>
            <person name="Grigoriev I.V."/>
            <person name="Debuchy R."/>
            <person name="Gladieux P."/>
            <person name="Hiltunen Thoren M."/>
            <person name="Johannesson H."/>
        </authorList>
    </citation>
    <scope>NUCLEOTIDE SEQUENCE</scope>
    <source>
        <strain evidence="2">PSN309</strain>
    </source>
</reference>
<comment type="caution">
    <text evidence="2">The sequence shown here is derived from an EMBL/GenBank/DDBJ whole genome shotgun (WGS) entry which is preliminary data.</text>
</comment>
<evidence type="ECO:0008006" key="4">
    <source>
        <dbReference type="Google" id="ProtNLM"/>
    </source>
</evidence>
<feature type="chain" id="PRO_5042962033" description="Ecp2 effector protein domain-containing protein" evidence="1">
    <location>
        <begin position="21"/>
        <end position="332"/>
    </location>
</feature>
<organism evidence="2 3">
    <name type="scientific">Podospora australis</name>
    <dbReference type="NCBI Taxonomy" id="1536484"/>
    <lineage>
        <taxon>Eukaryota</taxon>
        <taxon>Fungi</taxon>
        <taxon>Dikarya</taxon>
        <taxon>Ascomycota</taxon>
        <taxon>Pezizomycotina</taxon>
        <taxon>Sordariomycetes</taxon>
        <taxon>Sordariomycetidae</taxon>
        <taxon>Sordariales</taxon>
        <taxon>Podosporaceae</taxon>
        <taxon>Podospora</taxon>
    </lineage>
</organism>
<evidence type="ECO:0000313" key="3">
    <source>
        <dbReference type="Proteomes" id="UP001302126"/>
    </source>
</evidence>
<feature type="signal peptide" evidence="1">
    <location>
        <begin position="1"/>
        <end position="20"/>
    </location>
</feature>
<accession>A0AAN6WMX6</accession>
<keyword evidence="3" id="KW-1185">Reference proteome</keyword>
<sequence length="332" mass="36423">MASILGVASSVLTIVPFILGQFPGQSRSSTIVRVRAALNGNGLSHVEGGIEATRSFNAHQEYIGRLGNSKTTSSKLLLSKSKPPRRPLYSGDDGDVDGLAEVRLSRRYRACVRHVLIGSYKPKCAWIDRDHTNGINAGMIMVHWPTFKRDSPPGDRWPGSLCGYPGFRAYRNYGDIEVTRPIKRDGSNYTVDYVSPDGMQWSEIDYPAQPELGKGATSSKAKRTAPVRRVRDPRLVASNSDAHSSVELCESETSLGPDFISLAEGLYCNMETSELLPLCVEGRSETEDCFHLDTAVVMAATNGTSTHVMRGLGKREEKEYNLVLDWPEPASA</sequence>
<reference evidence="2" key="2">
    <citation type="submission" date="2023-05" db="EMBL/GenBank/DDBJ databases">
        <authorList>
            <consortium name="Lawrence Berkeley National Laboratory"/>
            <person name="Steindorff A."/>
            <person name="Hensen N."/>
            <person name="Bonometti L."/>
            <person name="Westerberg I."/>
            <person name="Brannstrom I.O."/>
            <person name="Guillou S."/>
            <person name="Cros-Aarteil S."/>
            <person name="Calhoun S."/>
            <person name="Haridas S."/>
            <person name="Kuo A."/>
            <person name="Mondo S."/>
            <person name="Pangilinan J."/>
            <person name="Riley R."/>
            <person name="Labutti K."/>
            <person name="Andreopoulos B."/>
            <person name="Lipzen A."/>
            <person name="Chen C."/>
            <person name="Yanf M."/>
            <person name="Daum C."/>
            <person name="Ng V."/>
            <person name="Clum A."/>
            <person name="Ohm R."/>
            <person name="Martin F."/>
            <person name="Silar P."/>
            <person name="Natvig D."/>
            <person name="Lalanne C."/>
            <person name="Gautier V."/>
            <person name="Ament-Velasquez S.L."/>
            <person name="Kruys A."/>
            <person name="Hutchinson M.I."/>
            <person name="Powell A.J."/>
            <person name="Barry K."/>
            <person name="Miller A.N."/>
            <person name="Grigoriev I.V."/>
            <person name="Debuchy R."/>
            <person name="Gladieux P."/>
            <person name="Thoren M.H."/>
            <person name="Johannesson H."/>
        </authorList>
    </citation>
    <scope>NUCLEOTIDE SEQUENCE</scope>
    <source>
        <strain evidence="2">PSN309</strain>
    </source>
</reference>
<evidence type="ECO:0000256" key="1">
    <source>
        <dbReference type="SAM" id="SignalP"/>
    </source>
</evidence>